<reference evidence="1 2" key="2">
    <citation type="submission" date="2010-03" db="EMBL/GenBank/DDBJ databases">
        <authorList>
            <person name="Pajon A."/>
        </authorList>
    </citation>
    <scope>NUCLEOTIDE SEQUENCE [LARGE SCALE GENOMIC DNA]</scope>
    <source>
        <strain evidence="1 2">WAL 8301</strain>
    </source>
</reference>
<dbReference type="Proteomes" id="UP000008794">
    <property type="component" value="Chromosome"/>
</dbReference>
<dbReference type="KEGG" id="ash:AL1_23730"/>
<reference evidence="1 2" key="1">
    <citation type="submission" date="2010-03" db="EMBL/GenBank/DDBJ databases">
        <title>The genome sequence of Alistipes shahii WAL 8301.</title>
        <authorList>
            <consortium name="metaHIT consortium -- http://www.metahit.eu/"/>
            <person name="Pajon A."/>
            <person name="Turner K."/>
            <person name="Parkhill J."/>
        </authorList>
    </citation>
    <scope>NUCLEOTIDE SEQUENCE [LARGE SCALE GENOMIC DNA]</scope>
    <source>
        <strain evidence="1 2">WAL 8301</strain>
    </source>
</reference>
<dbReference type="STRING" id="717959.AL1_23730"/>
<dbReference type="AlphaFoldDB" id="D4INV1"/>
<dbReference type="PATRIC" id="fig|717959.3.peg.860"/>
<keyword evidence="2" id="KW-1185">Reference proteome</keyword>
<dbReference type="InterPro" id="IPR027417">
    <property type="entry name" value="P-loop_NTPase"/>
</dbReference>
<gene>
    <name evidence="1" type="ORF">AL1_23730</name>
</gene>
<accession>D4INV1</accession>
<dbReference type="SUPFAM" id="SSF52540">
    <property type="entry name" value="P-loop containing nucleoside triphosphate hydrolases"/>
    <property type="match status" value="1"/>
</dbReference>
<sequence>MKIKEININEGQYLEDVMPKILVNQRPAIPTNTILNKVMTGCGATWLEIHSERHSIVIEPNVPVIIGKKAQHPFLFAVYEGTTREDVKAYLAGEEDGYRKIITTPEGFDKKVLPAMYELGLEVYEEYFLLFDECEKPVQDVGYRGDIYLPVEDFFKFENKAMVSATPIVPSDPRFEVQGFEMIRIVPTYDYCKDLTVVVTNNTVCVLRKLLERYRKAGEKVCIFFNSTDTTLSLIQTLKLQGRCKVFCSEKSVRKLKREGFTAVSDNLTELAEVNFFTSRFYSAVDIKLDYQPNVIVLTDVFHAPYSMIDPQTEVVQAIGRFRNGVAKLHHVTNTCNQLESLSRETLIQQLESKEAIYNKVAAIPTANEIEKGALMKAIEGMEYKRFVTRDGKRNWFMWDNAWEDEKIKAYYKYPSTVKAAYKNAPFHAKIVKYNVAITDEDRLHRKQAGLKSTKELWREVVSQLDRLQTANPDAEPSYMLDELGDEFEAMVKAHTILGAKRIEALGYDRRKIEAALGSIEENRLLTSEKMQQVVYARFHSDDIVPANEVNAYMRQLITDNGIPFEGRVDRKVIGLFFELEDCKQGGARAFKFGKRKYEF</sequence>
<dbReference type="EMBL" id="FP929032">
    <property type="protein sequence ID" value="CBK64613.1"/>
    <property type="molecule type" value="Genomic_DNA"/>
</dbReference>
<evidence type="ECO:0000313" key="1">
    <source>
        <dbReference type="EMBL" id="CBK64613.1"/>
    </source>
</evidence>
<proteinExistence type="predicted"/>
<organism evidence="1 2">
    <name type="scientific">Alistipes shahii WAL 8301</name>
    <dbReference type="NCBI Taxonomy" id="717959"/>
    <lineage>
        <taxon>Bacteria</taxon>
        <taxon>Pseudomonadati</taxon>
        <taxon>Bacteroidota</taxon>
        <taxon>Bacteroidia</taxon>
        <taxon>Bacteroidales</taxon>
        <taxon>Rikenellaceae</taxon>
        <taxon>Alistipes</taxon>
    </lineage>
</organism>
<protein>
    <submittedName>
        <fullName evidence="1">Uncharacterized protein</fullName>
    </submittedName>
</protein>
<evidence type="ECO:0000313" key="2">
    <source>
        <dbReference type="Proteomes" id="UP000008794"/>
    </source>
</evidence>
<dbReference type="HOGENOM" id="CLU_019296_0_0_10"/>
<name>D4INV1_9BACT</name>
<dbReference type="BioCyc" id="ASHA717959:AL1_RS11165-MONOMER"/>